<sequence>EEIGKGTINLRCLRASTSIASSSSTAYIFGSFYKLSTGKPISSRTLPFSITPTSMISRRFVCLSTTSSQSGTTRRRRLRRSSASFWARMLWYSSASFGGKRQDKTIEEGAED</sequence>
<comment type="caution">
    <text evidence="1">The sequence shown here is derived from an EMBL/GenBank/DDBJ whole genome shotgun (WGS) entry which is preliminary data.</text>
</comment>
<dbReference type="AlphaFoldDB" id="A0A2P5C9Z6"/>
<evidence type="ECO:0000313" key="2">
    <source>
        <dbReference type="Proteomes" id="UP000237105"/>
    </source>
</evidence>
<accession>A0A2P5C9Z6</accession>
<dbReference type="EMBL" id="JXTB01000155">
    <property type="protein sequence ID" value="PON57862.1"/>
    <property type="molecule type" value="Genomic_DNA"/>
</dbReference>
<reference evidence="2" key="1">
    <citation type="submission" date="2016-06" db="EMBL/GenBank/DDBJ databases">
        <title>Parallel loss of symbiosis genes in relatives of nitrogen-fixing non-legume Parasponia.</title>
        <authorList>
            <person name="Van Velzen R."/>
            <person name="Holmer R."/>
            <person name="Bu F."/>
            <person name="Rutten L."/>
            <person name="Van Zeijl A."/>
            <person name="Liu W."/>
            <person name="Santuari L."/>
            <person name="Cao Q."/>
            <person name="Sharma T."/>
            <person name="Shen D."/>
            <person name="Roswanjaya Y."/>
            <person name="Wardhani T."/>
            <person name="Kalhor M.S."/>
            <person name="Jansen J."/>
            <person name="Van den Hoogen J."/>
            <person name="Gungor B."/>
            <person name="Hartog M."/>
            <person name="Hontelez J."/>
            <person name="Verver J."/>
            <person name="Yang W.-C."/>
            <person name="Schijlen E."/>
            <person name="Repin R."/>
            <person name="Schilthuizen M."/>
            <person name="Schranz E."/>
            <person name="Heidstra R."/>
            <person name="Miyata K."/>
            <person name="Fedorova E."/>
            <person name="Kohlen W."/>
            <person name="Bisseling T."/>
            <person name="Smit S."/>
            <person name="Geurts R."/>
        </authorList>
    </citation>
    <scope>NUCLEOTIDE SEQUENCE [LARGE SCALE GENOMIC DNA]</scope>
    <source>
        <strain evidence="2">cv. WU1-14</strain>
    </source>
</reference>
<name>A0A2P5C9Z6_PARAD</name>
<proteinExistence type="predicted"/>
<evidence type="ECO:0000313" key="1">
    <source>
        <dbReference type="EMBL" id="PON57862.1"/>
    </source>
</evidence>
<feature type="non-terminal residue" evidence="1">
    <location>
        <position position="1"/>
    </location>
</feature>
<protein>
    <submittedName>
        <fullName evidence="1">Uncharacterized protein</fullName>
    </submittedName>
</protein>
<gene>
    <name evidence="1" type="ORF">PanWU01x14_170750</name>
</gene>
<dbReference type="Proteomes" id="UP000237105">
    <property type="component" value="Unassembled WGS sequence"/>
</dbReference>
<keyword evidence="2" id="KW-1185">Reference proteome</keyword>
<organism evidence="1 2">
    <name type="scientific">Parasponia andersonii</name>
    <name type="common">Sponia andersonii</name>
    <dbReference type="NCBI Taxonomy" id="3476"/>
    <lineage>
        <taxon>Eukaryota</taxon>
        <taxon>Viridiplantae</taxon>
        <taxon>Streptophyta</taxon>
        <taxon>Embryophyta</taxon>
        <taxon>Tracheophyta</taxon>
        <taxon>Spermatophyta</taxon>
        <taxon>Magnoliopsida</taxon>
        <taxon>eudicotyledons</taxon>
        <taxon>Gunneridae</taxon>
        <taxon>Pentapetalae</taxon>
        <taxon>rosids</taxon>
        <taxon>fabids</taxon>
        <taxon>Rosales</taxon>
        <taxon>Cannabaceae</taxon>
        <taxon>Parasponia</taxon>
    </lineage>
</organism>